<dbReference type="PRINTS" id="PR00834">
    <property type="entry name" value="PROTEASES2C"/>
</dbReference>
<reference evidence="3 4" key="1">
    <citation type="submission" date="2019-03" db="EMBL/GenBank/DDBJ databases">
        <title>Genomic Encyclopedia of Type Strains, Phase IV (KMG-IV): sequencing the most valuable type-strain genomes for metagenomic binning, comparative biology and taxonomic classification.</title>
        <authorList>
            <person name="Goeker M."/>
        </authorList>
    </citation>
    <scope>NUCLEOTIDE SEQUENCE [LARGE SCALE GENOMIC DNA]</scope>
    <source>
        <strain evidence="3 4">DSM 22958</strain>
    </source>
</reference>
<dbReference type="OrthoDB" id="1522627at2"/>
<gene>
    <name evidence="3" type="ORF">EV666_11026</name>
</gene>
<dbReference type="GO" id="GO:0006508">
    <property type="term" value="P:proteolysis"/>
    <property type="evidence" value="ECO:0007669"/>
    <property type="project" value="InterPro"/>
</dbReference>
<keyword evidence="4" id="KW-1185">Reference proteome</keyword>
<dbReference type="AlphaFoldDB" id="A0A4R2GQV9"/>
<dbReference type="InterPro" id="IPR043504">
    <property type="entry name" value="Peptidase_S1_PA_chymotrypsin"/>
</dbReference>
<organism evidence="3 4">
    <name type="scientific">Camelimonas lactis</name>
    <dbReference type="NCBI Taxonomy" id="659006"/>
    <lineage>
        <taxon>Bacteria</taxon>
        <taxon>Pseudomonadati</taxon>
        <taxon>Pseudomonadota</taxon>
        <taxon>Alphaproteobacteria</taxon>
        <taxon>Hyphomicrobiales</taxon>
        <taxon>Chelatococcaceae</taxon>
        <taxon>Camelimonas</taxon>
    </lineage>
</organism>
<dbReference type="PANTHER" id="PTHR22939">
    <property type="entry name" value="SERINE PROTEASE FAMILY S1C HTRA-RELATED"/>
    <property type="match status" value="1"/>
</dbReference>
<dbReference type="InterPro" id="IPR001940">
    <property type="entry name" value="Peptidase_S1C"/>
</dbReference>
<feature type="compositionally biased region" description="Polar residues" evidence="1">
    <location>
        <begin position="276"/>
        <end position="288"/>
    </location>
</feature>
<sequence length="538" mass="57940">MGLMTMKRPGRAVWTRTGAAALLLGIALAGGQTQARPQDPYFRTAQRQFLSLEPETRLWFQIFLTSAGHWPAVPNIGYSTRLFEATRRLQAERGEAPTGVLTRSQVTQILGSASSVLHSWDMRRVDHPTRRAWIWLPAGVDLHFSRTADGLEARSWRSRLRIRFEYFPGQNLTRAHEATLTSMIRGGDRIQYQTLKRDFMVVSGRQGPHQRYVRYHDDGSGLIGFDMTWSGEEPPVYGERLATLVSGSLWASMTGAPFPRLDRPFRTPSRGDETPAQETPAQESSPSEPWSHAATPPPAGNSPASEPRASSQAAPPATAQERDDDSSRSVSTGSGFGVSTAGHFLTNAHVVSGCRSIAIRGADLATQPAELLARDETNDLALLRAGAPAESAAVLPLRPGVRLGEAVAAFGFPHSDMLATSGNFTLGNVTALSGLRDDSRYLQISAPVQSGNSGGPLVDAYGNLVGVVTAKLNAIKVMAASGDLPQNVNFAVKSALAASFLDSRQVQYATGGPGERKLEAADLAERARRASVFVTCAR</sequence>
<comment type="caution">
    <text evidence="3">The sequence shown here is derived from an EMBL/GenBank/DDBJ whole genome shotgun (WGS) entry which is preliminary data.</text>
</comment>
<evidence type="ECO:0000256" key="2">
    <source>
        <dbReference type="SAM" id="SignalP"/>
    </source>
</evidence>
<feature type="signal peptide" evidence="2">
    <location>
        <begin position="1"/>
        <end position="35"/>
    </location>
</feature>
<dbReference type="Proteomes" id="UP000294881">
    <property type="component" value="Unassembled WGS sequence"/>
</dbReference>
<dbReference type="EMBL" id="SLWL01000010">
    <property type="protein sequence ID" value="TCO11988.1"/>
    <property type="molecule type" value="Genomic_DNA"/>
</dbReference>
<accession>A0A4R2GQV9</accession>
<feature type="region of interest" description="Disordered" evidence="1">
    <location>
        <begin position="256"/>
        <end position="338"/>
    </location>
</feature>
<dbReference type="SUPFAM" id="SSF50494">
    <property type="entry name" value="Trypsin-like serine proteases"/>
    <property type="match status" value="1"/>
</dbReference>
<evidence type="ECO:0000313" key="4">
    <source>
        <dbReference type="Proteomes" id="UP000294881"/>
    </source>
</evidence>
<proteinExistence type="predicted"/>
<protein>
    <submittedName>
        <fullName evidence="3">Trypsin-like peptidase</fullName>
    </submittedName>
</protein>
<evidence type="ECO:0000313" key="3">
    <source>
        <dbReference type="EMBL" id="TCO11988.1"/>
    </source>
</evidence>
<feature type="chain" id="PRO_5020707327" evidence="2">
    <location>
        <begin position="36"/>
        <end position="538"/>
    </location>
</feature>
<dbReference type="InterPro" id="IPR009003">
    <property type="entry name" value="Peptidase_S1_PA"/>
</dbReference>
<dbReference type="GO" id="GO:0004252">
    <property type="term" value="F:serine-type endopeptidase activity"/>
    <property type="evidence" value="ECO:0007669"/>
    <property type="project" value="InterPro"/>
</dbReference>
<dbReference type="Pfam" id="PF13365">
    <property type="entry name" value="Trypsin_2"/>
    <property type="match status" value="1"/>
</dbReference>
<evidence type="ECO:0000256" key="1">
    <source>
        <dbReference type="SAM" id="MobiDB-lite"/>
    </source>
</evidence>
<feature type="compositionally biased region" description="Low complexity" evidence="1">
    <location>
        <begin position="328"/>
        <end position="338"/>
    </location>
</feature>
<name>A0A4R2GQV9_9HYPH</name>
<dbReference type="PANTHER" id="PTHR22939:SF129">
    <property type="entry name" value="SERINE PROTEASE HTRA2, MITOCHONDRIAL"/>
    <property type="match status" value="1"/>
</dbReference>
<feature type="compositionally biased region" description="Basic and acidic residues" evidence="1">
    <location>
        <begin position="260"/>
        <end position="273"/>
    </location>
</feature>
<feature type="compositionally biased region" description="Low complexity" evidence="1">
    <location>
        <begin position="302"/>
        <end position="319"/>
    </location>
</feature>
<dbReference type="Gene3D" id="2.40.10.10">
    <property type="entry name" value="Trypsin-like serine proteases"/>
    <property type="match status" value="2"/>
</dbReference>
<keyword evidence="2" id="KW-0732">Signal</keyword>